<dbReference type="GO" id="GO:0000978">
    <property type="term" value="F:RNA polymerase II cis-regulatory region sequence-specific DNA binding"/>
    <property type="evidence" value="ECO:0007669"/>
    <property type="project" value="TreeGrafter"/>
</dbReference>
<keyword evidence="2" id="KW-0677">Repeat</keyword>
<name>A0A843U4E5_COLES</name>
<evidence type="ECO:0000256" key="5">
    <source>
        <dbReference type="ARBA" id="ARBA00023163"/>
    </source>
</evidence>
<comment type="subcellular location">
    <subcellularLocation>
        <location evidence="1">Nucleus</location>
    </subcellularLocation>
</comment>
<dbReference type="InterPro" id="IPR009057">
    <property type="entry name" value="Homeodomain-like_sf"/>
</dbReference>
<feature type="domain" description="Myb-like" evidence="8">
    <location>
        <begin position="66"/>
        <end position="116"/>
    </location>
</feature>
<dbReference type="PANTHER" id="PTHR45614:SF54">
    <property type="entry name" value="MYB-LIKE DNA-BINDING DOMAIN CONTAINING PROTEIN"/>
    <property type="match status" value="1"/>
</dbReference>
<accession>A0A843U4E5</accession>
<dbReference type="InterPro" id="IPR001005">
    <property type="entry name" value="SANT/Myb"/>
</dbReference>
<reference evidence="10" key="1">
    <citation type="submission" date="2017-07" db="EMBL/GenBank/DDBJ databases">
        <title>Taro Niue Genome Assembly and Annotation.</title>
        <authorList>
            <person name="Atibalentja N."/>
            <person name="Keating K."/>
            <person name="Fields C.J."/>
        </authorList>
    </citation>
    <scope>NUCLEOTIDE SEQUENCE</scope>
    <source>
        <strain evidence="10">Niue_2</strain>
        <tissue evidence="10">Leaf</tissue>
    </source>
</reference>
<dbReference type="GO" id="GO:0000981">
    <property type="term" value="F:DNA-binding transcription factor activity, RNA polymerase II-specific"/>
    <property type="evidence" value="ECO:0007669"/>
    <property type="project" value="TreeGrafter"/>
</dbReference>
<proteinExistence type="predicted"/>
<dbReference type="CDD" id="cd00167">
    <property type="entry name" value="SANT"/>
    <property type="match status" value="2"/>
</dbReference>
<evidence type="ECO:0000259" key="9">
    <source>
        <dbReference type="PROSITE" id="PS51294"/>
    </source>
</evidence>
<dbReference type="PROSITE" id="PS51294">
    <property type="entry name" value="HTH_MYB"/>
    <property type="match status" value="2"/>
</dbReference>
<keyword evidence="4" id="KW-0238">DNA-binding</keyword>
<evidence type="ECO:0000256" key="2">
    <source>
        <dbReference type="ARBA" id="ARBA00022737"/>
    </source>
</evidence>
<organism evidence="10 11">
    <name type="scientific">Colocasia esculenta</name>
    <name type="common">Wild taro</name>
    <name type="synonym">Arum esculentum</name>
    <dbReference type="NCBI Taxonomy" id="4460"/>
    <lineage>
        <taxon>Eukaryota</taxon>
        <taxon>Viridiplantae</taxon>
        <taxon>Streptophyta</taxon>
        <taxon>Embryophyta</taxon>
        <taxon>Tracheophyta</taxon>
        <taxon>Spermatophyta</taxon>
        <taxon>Magnoliopsida</taxon>
        <taxon>Liliopsida</taxon>
        <taxon>Araceae</taxon>
        <taxon>Aroideae</taxon>
        <taxon>Colocasieae</taxon>
        <taxon>Colocasia</taxon>
    </lineage>
</organism>
<dbReference type="FunFam" id="1.10.10.60:FF:000060">
    <property type="entry name" value="MYB transcription factor"/>
    <property type="match status" value="1"/>
</dbReference>
<gene>
    <name evidence="10" type="ORF">Taro_008929</name>
</gene>
<dbReference type="InterPro" id="IPR050560">
    <property type="entry name" value="MYB_TF"/>
</dbReference>
<dbReference type="SMART" id="SM00717">
    <property type="entry name" value="SANT"/>
    <property type="match status" value="2"/>
</dbReference>
<dbReference type="Gene3D" id="1.10.10.60">
    <property type="entry name" value="Homeodomain-like"/>
    <property type="match status" value="2"/>
</dbReference>
<evidence type="ECO:0000256" key="6">
    <source>
        <dbReference type="ARBA" id="ARBA00023242"/>
    </source>
</evidence>
<evidence type="ECO:0000256" key="4">
    <source>
        <dbReference type="ARBA" id="ARBA00023125"/>
    </source>
</evidence>
<feature type="domain" description="HTH myb-type" evidence="9">
    <location>
        <begin position="70"/>
        <end position="120"/>
    </location>
</feature>
<dbReference type="GO" id="GO:0005634">
    <property type="term" value="C:nucleus"/>
    <property type="evidence" value="ECO:0007669"/>
    <property type="project" value="UniProtKB-SubCell"/>
</dbReference>
<keyword evidence="6" id="KW-0539">Nucleus</keyword>
<feature type="domain" description="HTH myb-type" evidence="9">
    <location>
        <begin position="14"/>
        <end position="69"/>
    </location>
</feature>
<feature type="domain" description="Myb-like" evidence="8">
    <location>
        <begin position="14"/>
        <end position="65"/>
    </location>
</feature>
<dbReference type="EMBL" id="NMUH01000303">
    <property type="protein sequence ID" value="MQL76534.1"/>
    <property type="molecule type" value="Genomic_DNA"/>
</dbReference>
<feature type="compositionally biased region" description="Basic and acidic residues" evidence="7">
    <location>
        <begin position="264"/>
        <end position="278"/>
    </location>
</feature>
<dbReference type="AlphaFoldDB" id="A0A843U4E5"/>
<evidence type="ECO:0000313" key="11">
    <source>
        <dbReference type="Proteomes" id="UP000652761"/>
    </source>
</evidence>
<evidence type="ECO:0000256" key="7">
    <source>
        <dbReference type="SAM" id="MobiDB-lite"/>
    </source>
</evidence>
<dbReference type="SUPFAM" id="SSF46689">
    <property type="entry name" value="Homeodomain-like"/>
    <property type="match status" value="1"/>
</dbReference>
<keyword evidence="3" id="KW-0805">Transcription regulation</keyword>
<evidence type="ECO:0000256" key="1">
    <source>
        <dbReference type="ARBA" id="ARBA00004123"/>
    </source>
</evidence>
<feature type="region of interest" description="Disordered" evidence="7">
    <location>
        <begin position="258"/>
        <end position="278"/>
    </location>
</feature>
<keyword evidence="5" id="KW-0804">Transcription</keyword>
<dbReference type="InterPro" id="IPR017930">
    <property type="entry name" value="Myb_dom"/>
</dbReference>
<dbReference type="PROSITE" id="PS50090">
    <property type="entry name" value="MYB_LIKE"/>
    <property type="match status" value="2"/>
</dbReference>
<evidence type="ECO:0000256" key="3">
    <source>
        <dbReference type="ARBA" id="ARBA00023015"/>
    </source>
</evidence>
<sequence>MEEAWVATTSSDDSKACSRGHWRSCEDEKLRQLVEKYGPQNWNLIAEKLEGRSGKSCRLRWFNQLNPEINKNPFTAAEEEKLLSAHRVHGNRWALIARLFPGRTDNAVKNHWHVINARWQREQSRALAKRNCDRHRLLGCSSRRGNLDRFARPTNSEENSSRCLQFSASRFSGLQSPASWHGAFSVSSSNSSPSCGLSPATPSTASPSDCSSKPGCGVLGSSRCTAHRPLRRYCCTSPKCGSLGSQSDRSNSFVLESSSSALLEGRENDEKEQRDESLKREDVTLIDFLGLGITS</sequence>
<dbReference type="OrthoDB" id="2143914at2759"/>
<keyword evidence="11" id="KW-1185">Reference proteome</keyword>
<evidence type="ECO:0000259" key="8">
    <source>
        <dbReference type="PROSITE" id="PS50090"/>
    </source>
</evidence>
<dbReference type="Proteomes" id="UP000652761">
    <property type="component" value="Unassembled WGS sequence"/>
</dbReference>
<comment type="caution">
    <text evidence="10">The sequence shown here is derived from an EMBL/GenBank/DDBJ whole genome shotgun (WGS) entry which is preliminary data.</text>
</comment>
<evidence type="ECO:0000313" key="10">
    <source>
        <dbReference type="EMBL" id="MQL76534.1"/>
    </source>
</evidence>
<dbReference type="Pfam" id="PF13921">
    <property type="entry name" value="Myb_DNA-bind_6"/>
    <property type="match status" value="1"/>
</dbReference>
<dbReference type="PANTHER" id="PTHR45614">
    <property type="entry name" value="MYB PROTEIN-RELATED"/>
    <property type="match status" value="1"/>
</dbReference>
<protein>
    <submittedName>
        <fullName evidence="10">Uncharacterized protein</fullName>
    </submittedName>
</protein>